<dbReference type="Pfam" id="PF08867">
    <property type="entry name" value="FRG"/>
    <property type="match status" value="1"/>
</dbReference>
<dbReference type="SMART" id="SM00901">
    <property type="entry name" value="FRG"/>
    <property type="match status" value="1"/>
</dbReference>
<proteinExistence type="predicted"/>
<dbReference type="InterPro" id="IPR014966">
    <property type="entry name" value="FRG-dom"/>
</dbReference>
<evidence type="ECO:0000259" key="1">
    <source>
        <dbReference type="SMART" id="SM00901"/>
    </source>
</evidence>
<organism evidence="2 3">
    <name type="scientific">Vreelandella gomseomensis</name>
    <dbReference type="NCBI Taxonomy" id="370766"/>
    <lineage>
        <taxon>Bacteria</taxon>
        <taxon>Pseudomonadati</taxon>
        <taxon>Pseudomonadota</taxon>
        <taxon>Gammaproteobacteria</taxon>
        <taxon>Oceanospirillales</taxon>
        <taxon>Halomonadaceae</taxon>
        <taxon>Vreelandella</taxon>
    </lineage>
</organism>
<dbReference type="EMBL" id="JARWAI010000003">
    <property type="protein sequence ID" value="MDR5874094.1"/>
    <property type="molecule type" value="Genomic_DNA"/>
</dbReference>
<keyword evidence="3" id="KW-1185">Reference proteome</keyword>
<evidence type="ECO:0000313" key="3">
    <source>
        <dbReference type="Proteomes" id="UP001269267"/>
    </source>
</evidence>
<sequence>MTYEEKNFICARKLIEYLSPLDTGLWAKRIFRGHGCSSFGLIPSVVRYSPCFNESTDTQLGASINGHVHFELSLLDSFLDGCDASGIQIPGDSPHLRNQLQNYFLDNSLFGDFADWPSSSAFPVLATAQHHGIPTCLLDWSKRSYVAAYFAASQALRESQCPSPQSDTLCIWSLNITNHRHWSQVKYVETQGFVSINRASQDGVFTATALGAQWGKASDAALENFEELYRPSQSGRPGLSKYSLPRSEASHLLEICAAFGVKGSTLFPGYEGVAREVEDMRLVKCS</sequence>
<reference evidence="2 3" key="1">
    <citation type="submission" date="2023-04" db="EMBL/GenBank/DDBJ databases">
        <title>A long-awaited taxogenomic arrangement of the family Halomonadaceae.</title>
        <authorList>
            <person name="De La Haba R."/>
            <person name="Chuvochina M."/>
            <person name="Wittouck S."/>
            <person name="Arahal D.R."/>
            <person name="Sanchez-Porro C."/>
            <person name="Hugenholtz P."/>
            <person name="Ventosa A."/>
        </authorList>
    </citation>
    <scope>NUCLEOTIDE SEQUENCE [LARGE SCALE GENOMIC DNA]</scope>
    <source>
        <strain evidence="2 3">DSM 18042</strain>
    </source>
</reference>
<evidence type="ECO:0000313" key="2">
    <source>
        <dbReference type="EMBL" id="MDR5874094.1"/>
    </source>
</evidence>
<name>A0ABU1GAK5_9GAMM</name>
<dbReference type="Proteomes" id="UP001269267">
    <property type="component" value="Unassembled WGS sequence"/>
</dbReference>
<comment type="caution">
    <text evidence="2">The sequence shown here is derived from an EMBL/GenBank/DDBJ whole genome shotgun (WGS) entry which is preliminary data.</text>
</comment>
<gene>
    <name evidence="2" type="ORF">QC815_04085</name>
</gene>
<feature type="domain" description="FRG" evidence="1">
    <location>
        <begin position="25"/>
        <end position="172"/>
    </location>
</feature>
<dbReference type="RefSeq" id="WP_309767082.1">
    <property type="nucleotide sequence ID" value="NZ_JARWAI010000003.1"/>
</dbReference>
<accession>A0ABU1GAK5</accession>
<protein>
    <submittedName>
        <fullName evidence="2">FRG domain-containing protein</fullName>
    </submittedName>
</protein>